<sequence>MEASARRCFLEVYTDGGNEPRLLQLEPTVKFYNVLKRLGEGGDLYWGDHCIDPQTTPAALGMACGVDEANTLWFIPAPPRAKPYSVFRDDPTVSVDSPPLADATECLGPRPGCGTSLPAVLEGSAAPRYSSGHSAEHGTLLGARMASSSTVPTPSWYTRPRLLSPAPPLLPPSVVTPLNSAAQMSPTRRPRLAQPPALRAMRSPHSQVQPSSRMPRHPVADAASGTVDVLEGRGSEGTAPMRYLYVARAPRTPPLQHSAVPVRRNAPVFIDPNTLVDATYDAVEALQRELRHLRGEMRAMRLRHGYDASLLTPVRQGEGRLPSMEAPSALPSPICLSTMERSVEELATELHDKQMRRLREQRRFLLAPHPGA</sequence>
<feature type="region of interest" description="Disordered" evidence="2">
    <location>
        <begin position="180"/>
        <end position="222"/>
    </location>
</feature>
<comment type="caution">
    <text evidence="3">The sequence shown here is derived from an EMBL/GenBank/DDBJ whole genome shotgun (WGS) entry which is preliminary data.</text>
</comment>
<dbReference type="Proteomes" id="UP001500131">
    <property type="component" value="Unassembled WGS sequence"/>
</dbReference>
<evidence type="ECO:0000313" key="3">
    <source>
        <dbReference type="EMBL" id="KAL0496798.1"/>
    </source>
</evidence>
<keyword evidence="4" id="KW-1185">Reference proteome</keyword>
<evidence type="ECO:0000256" key="1">
    <source>
        <dbReference type="SAM" id="Coils"/>
    </source>
</evidence>
<organism evidence="3 4">
    <name type="scientific">Leishmania lindenbergi</name>
    <dbReference type="NCBI Taxonomy" id="651832"/>
    <lineage>
        <taxon>Eukaryota</taxon>
        <taxon>Discoba</taxon>
        <taxon>Euglenozoa</taxon>
        <taxon>Kinetoplastea</taxon>
        <taxon>Metakinetoplastina</taxon>
        <taxon>Trypanosomatida</taxon>
        <taxon>Trypanosomatidae</taxon>
        <taxon>Leishmaniinae</taxon>
        <taxon>Leishmania</taxon>
    </lineage>
</organism>
<protein>
    <submittedName>
        <fullName evidence="3">Uncharacterized protein</fullName>
    </submittedName>
</protein>
<keyword evidence="1" id="KW-0175">Coiled coil</keyword>
<reference evidence="3 4" key="1">
    <citation type="submission" date="2024-02" db="EMBL/GenBank/DDBJ databases">
        <title>FIRST GENOME SEQUENCES OF Leishmania (Viannia) shawi, Leishmania (Viannia) lindenbergi AND Leishmania (Viannia) utingensis.</title>
        <authorList>
            <person name="Resadore F."/>
            <person name="Custodio M.G.F."/>
            <person name="Boite M.C."/>
            <person name="Cupolillo E."/>
            <person name="Ferreira G.E.M."/>
        </authorList>
    </citation>
    <scope>NUCLEOTIDE SEQUENCE [LARGE SCALE GENOMIC DNA]</scope>
    <source>
        <strain evidence="3 4">MHOM/BR/1966/M15733</strain>
    </source>
</reference>
<accession>A0AAW3A0Q6</accession>
<evidence type="ECO:0000256" key="2">
    <source>
        <dbReference type="SAM" id="MobiDB-lite"/>
    </source>
</evidence>
<evidence type="ECO:0000313" key="4">
    <source>
        <dbReference type="Proteomes" id="UP001500131"/>
    </source>
</evidence>
<feature type="coiled-coil region" evidence="1">
    <location>
        <begin position="276"/>
        <end position="303"/>
    </location>
</feature>
<name>A0AAW3A0Q6_9TRYP</name>
<gene>
    <name evidence="3" type="ORF">Q4I31_006629</name>
</gene>
<dbReference type="EMBL" id="JBAMZK010000034">
    <property type="protein sequence ID" value="KAL0496798.1"/>
    <property type="molecule type" value="Genomic_DNA"/>
</dbReference>
<dbReference type="AlphaFoldDB" id="A0AAW3A0Q6"/>
<proteinExistence type="predicted"/>
<feature type="compositionally biased region" description="Low complexity" evidence="2">
    <location>
        <begin position="192"/>
        <end position="201"/>
    </location>
</feature>